<gene>
    <name evidence="1" type="ORF">CDAR_478551</name>
</gene>
<evidence type="ECO:0000313" key="1">
    <source>
        <dbReference type="EMBL" id="GIY10467.1"/>
    </source>
</evidence>
<name>A0AAV4QQS4_9ARAC</name>
<keyword evidence="2" id="KW-1185">Reference proteome</keyword>
<comment type="caution">
    <text evidence="1">The sequence shown here is derived from an EMBL/GenBank/DDBJ whole genome shotgun (WGS) entry which is preliminary data.</text>
</comment>
<organism evidence="1 2">
    <name type="scientific">Caerostris darwini</name>
    <dbReference type="NCBI Taxonomy" id="1538125"/>
    <lineage>
        <taxon>Eukaryota</taxon>
        <taxon>Metazoa</taxon>
        <taxon>Ecdysozoa</taxon>
        <taxon>Arthropoda</taxon>
        <taxon>Chelicerata</taxon>
        <taxon>Arachnida</taxon>
        <taxon>Araneae</taxon>
        <taxon>Araneomorphae</taxon>
        <taxon>Entelegynae</taxon>
        <taxon>Araneoidea</taxon>
        <taxon>Araneidae</taxon>
        <taxon>Caerostris</taxon>
    </lineage>
</organism>
<dbReference type="EMBL" id="BPLQ01004754">
    <property type="protein sequence ID" value="GIY10467.1"/>
    <property type="molecule type" value="Genomic_DNA"/>
</dbReference>
<dbReference type="Proteomes" id="UP001054837">
    <property type="component" value="Unassembled WGS sequence"/>
</dbReference>
<evidence type="ECO:0000313" key="2">
    <source>
        <dbReference type="Proteomes" id="UP001054837"/>
    </source>
</evidence>
<sequence>METLETIITINYFDDNYVKKENIVWDTIYYDGFFCAATFIRLRSSSLMIPYTMGYTPIARTLLSPFWSRFTSPNEMKFSPHLAYRLECKDSQSVVEFSQTLKQLTGTATSKL</sequence>
<accession>A0AAV4QQS4</accession>
<protein>
    <submittedName>
        <fullName evidence="1">Uncharacterized protein</fullName>
    </submittedName>
</protein>
<reference evidence="1 2" key="1">
    <citation type="submission" date="2021-06" db="EMBL/GenBank/DDBJ databases">
        <title>Caerostris darwini draft genome.</title>
        <authorList>
            <person name="Kono N."/>
            <person name="Arakawa K."/>
        </authorList>
    </citation>
    <scope>NUCLEOTIDE SEQUENCE [LARGE SCALE GENOMIC DNA]</scope>
</reference>
<proteinExistence type="predicted"/>
<dbReference type="AlphaFoldDB" id="A0AAV4QQS4"/>